<dbReference type="AlphaFoldDB" id="A0ABD3MEW0"/>
<name>A0ABD3MEW0_9STRA</name>
<keyword evidence="2" id="KW-1185">Reference proteome</keyword>
<evidence type="ECO:0000313" key="2">
    <source>
        <dbReference type="Proteomes" id="UP001530293"/>
    </source>
</evidence>
<reference evidence="1 2" key="1">
    <citation type="submission" date="2024-10" db="EMBL/GenBank/DDBJ databases">
        <title>Updated reference genomes for cyclostephanoid diatoms.</title>
        <authorList>
            <person name="Roberts W.R."/>
            <person name="Alverson A.J."/>
        </authorList>
    </citation>
    <scope>NUCLEOTIDE SEQUENCE [LARGE SCALE GENOMIC DNA]</scope>
    <source>
        <strain evidence="1 2">AJA232-27</strain>
    </source>
</reference>
<organism evidence="1 2">
    <name type="scientific">Discostella pseudostelligera</name>
    <dbReference type="NCBI Taxonomy" id="259834"/>
    <lineage>
        <taxon>Eukaryota</taxon>
        <taxon>Sar</taxon>
        <taxon>Stramenopiles</taxon>
        <taxon>Ochrophyta</taxon>
        <taxon>Bacillariophyta</taxon>
        <taxon>Coscinodiscophyceae</taxon>
        <taxon>Thalassiosirophycidae</taxon>
        <taxon>Stephanodiscales</taxon>
        <taxon>Stephanodiscaceae</taxon>
        <taxon>Discostella</taxon>
    </lineage>
</organism>
<evidence type="ECO:0000313" key="1">
    <source>
        <dbReference type="EMBL" id="KAL3761408.1"/>
    </source>
</evidence>
<dbReference type="Proteomes" id="UP001530293">
    <property type="component" value="Unassembled WGS sequence"/>
</dbReference>
<dbReference type="EMBL" id="JALLBG020000150">
    <property type="protein sequence ID" value="KAL3761408.1"/>
    <property type="molecule type" value="Genomic_DNA"/>
</dbReference>
<proteinExistence type="predicted"/>
<accession>A0ABD3MEW0</accession>
<comment type="caution">
    <text evidence="1">The sequence shown here is derived from an EMBL/GenBank/DDBJ whole genome shotgun (WGS) entry which is preliminary data.</text>
</comment>
<protein>
    <submittedName>
        <fullName evidence="1">Uncharacterized protein</fullName>
    </submittedName>
</protein>
<sequence length="89" mass="10172">MFCDCYMGYDLGCAAKIPRQGDDLAFHGDHKANEKWVDYCEFVGLWNGDFSLFDFEVPKLEVLECGCYFISVMKEKVDSCPGVNLGEFY</sequence>
<gene>
    <name evidence="1" type="ORF">ACHAWU_007367</name>
</gene>